<organism evidence="4 5">
    <name type="scientific">Polarella glacialis</name>
    <name type="common">Dinoflagellate</name>
    <dbReference type="NCBI Taxonomy" id="89957"/>
    <lineage>
        <taxon>Eukaryota</taxon>
        <taxon>Sar</taxon>
        <taxon>Alveolata</taxon>
        <taxon>Dinophyceae</taxon>
        <taxon>Suessiales</taxon>
        <taxon>Suessiaceae</taxon>
        <taxon>Polarella</taxon>
    </lineage>
</organism>
<comment type="caution">
    <text evidence="4">The sequence shown here is derived from an EMBL/GenBank/DDBJ whole genome shotgun (WGS) entry which is preliminary data.</text>
</comment>
<evidence type="ECO:0000259" key="2">
    <source>
        <dbReference type="PROSITE" id="PS50042"/>
    </source>
</evidence>
<evidence type="ECO:0000313" key="4">
    <source>
        <dbReference type="EMBL" id="CAE8661152.1"/>
    </source>
</evidence>
<feature type="domain" description="Cyclic nucleotide-binding" evidence="2">
    <location>
        <begin position="313"/>
        <end position="419"/>
    </location>
</feature>
<dbReference type="PROSITE" id="PS50042">
    <property type="entry name" value="CNMP_BINDING_3"/>
    <property type="match status" value="2"/>
</dbReference>
<dbReference type="PANTHER" id="PTHR24567:SF74">
    <property type="entry name" value="HTH-TYPE TRANSCRIPTIONAL REGULATOR ARCR"/>
    <property type="match status" value="1"/>
</dbReference>
<feature type="compositionally biased region" description="Polar residues" evidence="1">
    <location>
        <begin position="10"/>
        <end position="20"/>
    </location>
</feature>
<dbReference type="GO" id="GO:0005829">
    <property type="term" value="C:cytosol"/>
    <property type="evidence" value="ECO:0007669"/>
    <property type="project" value="TreeGrafter"/>
</dbReference>
<dbReference type="Proteomes" id="UP000654075">
    <property type="component" value="Unassembled WGS sequence"/>
</dbReference>
<name>A0A813IYB1_POLGL</name>
<dbReference type="SUPFAM" id="SSF51206">
    <property type="entry name" value="cAMP-binding domain-like"/>
    <property type="match status" value="2"/>
</dbReference>
<evidence type="ECO:0000313" key="6">
    <source>
        <dbReference type="Proteomes" id="UP000654075"/>
    </source>
</evidence>
<keyword evidence="6" id="KW-1185">Reference proteome</keyword>
<accession>A0A813IYB1</accession>
<dbReference type="Gene3D" id="2.60.120.10">
    <property type="entry name" value="Jelly Rolls"/>
    <property type="match status" value="2"/>
</dbReference>
<gene>
    <name evidence="3" type="ORF">PGLA1383_LOCUS30559</name>
    <name evidence="4" type="ORF">PGLA2088_LOCUS14409</name>
</gene>
<protein>
    <recommendedName>
        <fullName evidence="2">Cyclic nucleotide-binding domain-containing protein</fullName>
    </recommendedName>
</protein>
<dbReference type="AlphaFoldDB" id="A0A813IYB1"/>
<sequence>MEPLPPSMRPRSQTSFSKLSPTMEPLSPSMRRLRNMSSFGGEACPTMEPLTPKMARLHSMSSFGDYSAQVISPAGCRLIAEGFLEAEGPVTGGIEVARECLEQLRRGLGLAAATVSPANRMSPKQQSDSGLDLGAEEASAMPCGALSAEEISELDWVLSIPAAGGGFNLQQAVMCVELCTALHFFKRLTLEQQVEVVSKAKLEYVQAGSIIYKEGDPLGTLFVVLVGSVVVEQAGEDLGGRVAFATTIYDGKAFGDRWDHGGEGRDPSAGRWSKAIAQEDCRLLVLNTPDYLATMTTGEGPIDNVGVLTGLNFLEACSQHDLEMLSLLLESKTWHHGEHVLSPGEHPNMCHILFEGDCQLRTAERPGRPSLPFKALSPGACFGLGALLDSRGVCSYPARAVVVVDSIVAQFYLLGRRSLLLLPDVVQDKILQRLELGQQEDPICEDGREVTQQHLEWRHRKRQILAEEARCSENPSFAVRPESAGPRARWLLPGSDQLLAASAGKRAGAGALRPAPLLRKPSRTASCSGLERGKIARRPPPPESPSRSLVASLVTGRFTSKNRSASKDRFSSK</sequence>
<evidence type="ECO:0000313" key="3">
    <source>
        <dbReference type="EMBL" id="CAE8612771.1"/>
    </source>
</evidence>
<reference evidence="4" key="1">
    <citation type="submission" date="2021-02" db="EMBL/GenBank/DDBJ databases">
        <authorList>
            <person name="Dougan E. K."/>
            <person name="Rhodes N."/>
            <person name="Thang M."/>
            <person name="Chan C."/>
        </authorList>
    </citation>
    <scope>NUCLEOTIDE SEQUENCE</scope>
</reference>
<feature type="domain" description="Cyclic nucleotide-binding" evidence="2">
    <location>
        <begin position="184"/>
        <end position="291"/>
    </location>
</feature>
<feature type="region of interest" description="Disordered" evidence="1">
    <location>
        <begin position="1"/>
        <end position="28"/>
    </location>
</feature>
<feature type="region of interest" description="Disordered" evidence="1">
    <location>
        <begin position="512"/>
        <end position="573"/>
    </location>
</feature>
<evidence type="ECO:0000256" key="1">
    <source>
        <dbReference type="SAM" id="MobiDB-lite"/>
    </source>
</evidence>
<dbReference type="PANTHER" id="PTHR24567">
    <property type="entry name" value="CRP FAMILY TRANSCRIPTIONAL REGULATORY PROTEIN"/>
    <property type="match status" value="1"/>
</dbReference>
<dbReference type="OrthoDB" id="425712at2759"/>
<dbReference type="EMBL" id="CAJNNW010017556">
    <property type="protein sequence ID" value="CAE8661152.1"/>
    <property type="molecule type" value="Genomic_DNA"/>
</dbReference>
<evidence type="ECO:0000313" key="5">
    <source>
        <dbReference type="Proteomes" id="UP000626109"/>
    </source>
</evidence>
<dbReference type="InterPro" id="IPR000595">
    <property type="entry name" value="cNMP-bd_dom"/>
</dbReference>
<dbReference type="InterPro" id="IPR018490">
    <property type="entry name" value="cNMP-bd_dom_sf"/>
</dbReference>
<proteinExistence type="predicted"/>
<dbReference type="EMBL" id="CAJNNV010025158">
    <property type="protein sequence ID" value="CAE8612771.1"/>
    <property type="molecule type" value="Genomic_DNA"/>
</dbReference>
<dbReference type="InterPro" id="IPR014710">
    <property type="entry name" value="RmlC-like_jellyroll"/>
</dbReference>
<dbReference type="GO" id="GO:0003700">
    <property type="term" value="F:DNA-binding transcription factor activity"/>
    <property type="evidence" value="ECO:0007669"/>
    <property type="project" value="TreeGrafter"/>
</dbReference>
<dbReference type="InterPro" id="IPR050397">
    <property type="entry name" value="Env_Response_Regulators"/>
</dbReference>
<dbReference type="Proteomes" id="UP000626109">
    <property type="component" value="Unassembled WGS sequence"/>
</dbReference>
<dbReference type="SMART" id="SM00100">
    <property type="entry name" value="cNMP"/>
    <property type="match status" value="2"/>
</dbReference>